<feature type="domain" description="JmjC" evidence="1">
    <location>
        <begin position="125"/>
        <end position="305"/>
    </location>
</feature>
<dbReference type="PANTHER" id="PTHR12461:SF99">
    <property type="entry name" value="BIFUNCTIONAL PEPTIDASE AND (3S)-LYSYL HYDROXYLASE JMJD7"/>
    <property type="match status" value="1"/>
</dbReference>
<comment type="caution">
    <text evidence="2">The sequence shown here is derived from an EMBL/GenBank/DDBJ whole genome shotgun (WGS) entry which is preliminary data.</text>
</comment>
<dbReference type="PANTHER" id="PTHR12461">
    <property type="entry name" value="HYPOXIA-INDUCIBLE FACTOR 1 ALPHA INHIBITOR-RELATED"/>
    <property type="match status" value="1"/>
</dbReference>
<evidence type="ECO:0000313" key="2">
    <source>
        <dbReference type="EMBL" id="KAK5698948.1"/>
    </source>
</evidence>
<dbReference type="Proteomes" id="UP001310594">
    <property type="component" value="Unassembled WGS sequence"/>
</dbReference>
<sequence>MTSPLSNLIKTYHELNASIVDELEEEPSALEFLQFVAKNRPFVVRHAANSWTASEKWDAHYLRQRMGNEEVKVAITPLGNADAVVQHSHDSLVFVEPHEIFEPFTDFLDDTQASSSRHVKYAQTQNDNLRNEYANLFPDVPSDISFARLALGQSADAVNLWLGDDRSVTSLHKDNYENVYVQIRGQKDFVLMPPIEMPCVNEQLLQTGRYVSDDNGELIVQLDEEAERIPVATWDPDEPEQRTTPYSHLAKPLRVTLREGDLLYLPSMWYHKVSQRIGDEGFVCAVNYWYDMDFAGNHWANTSFIRDVYQTEQMKPVYPNLDIGDEKATAKTPSEES</sequence>
<dbReference type="InterPro" id="IPR003347">
    <property type="entry name" value="JmjC_dom"/>
</dbReference>
<reference evidence="2" key="1">
    <citation type="submission" date="2023-08" db="EMBL/GenBank/DDBJ databases">
        <title>Black Yeasts Isolated from many extreme environments.</title>
        <authorList>
            <person name="Coleine C."/>
            <person name="Stajich J.E."/>
            <person name="Selbmann L."/>
        </authorList>
    </citation>
    <scope>NUCLEOTIDE SEQUENCE</scope>
    <source>
        <strain evidence="2">CCFEE 5810</strain>
    </source>
</reference>
<accession>A0AAN7WGC0</accession>
<dbReference type="PROSITE" id="PS51184">
    <property type="entry name" value="JMJC"/>
    <property type="match status" value="1"/>
</dbReference>
<dbReference type="Pfam" id="PF13621">
    <property type="entry name" value="Cupin_8"/>
    <property type="match status" value="1"/>
</dbReference>
<evidence type="ECO:0000259" key="1">
    <source>
        <dbReference type="PROSITE" id="PS51184"/>
    </source>
</evidence>
<dbReference type="InterPro" id="IPR014710">
    <property type="entry name" value="RmlC-like_jellyroll"/>
</dbReference>
<dbReference type="EMBL" id="JAVRQU010000009">
    <property type="protein sequence ID" value="KAK5698948.1"/>
    <property type="molecule type" value="Genomic_DNA"/>
</dbReference>
<proteinExistence type="predicted"/>
<dbReference type="SUPFAM" id="SSF51197">
    <property type="entry name" value="Clavaminate synthase-like"/>
    <property type="match status" value="1"/>
</dbReference>
<dbReference type="Gene3D" id="2.60.120.10">
    <property type="entry name" value="Jelly Rolls"/>
    <property type="match status" value="1"/>
</dbReference>
<dbReference type="AlphaFoldDB" id="A0AAN7WGC0"/>
<protein>
    <recommendedName>
        <fullName evidence="1">JmjC domain-containing protein</fullName>
    </recommendedName>
</protein>
<gene>
    <name evidence="2" type="ORF">LTR97_006597</name>
</gene>
<dbReference type="InterPro" id="IPR041667">
    <property type="entry name" value="Cupin_8"/>
</dbReference>
<name>A0AAN7WGC0_9PEZI</name>
<dbReference type="SMART" id="SM00558">
    <property type="entry name" value="JmjC"/>
    <property type="match status" value="1"/>
</dbReference>
<organism evidence="2 3">
    <name type="scientific">Elasticomyces elasticus</name>
    <dbReference type="NCBI Taxonomy" id="574655"/>
    <lineage>
        <taxon>Eukaryota</taxon>
        <taxon>Fungi</taxon>
        <taxon>Dikarya</taxon>
        <taxon>Ascomycota</taxon>
        <taxon>Pezizomycotina</taxon>
        <taxon>Dothideomycetes</taxon>
        <taxon>Dothideomycetidae</taxon>
        <taxon>Mycosphaerellales</taxon>
        <taxon>Teratosphaeriaceae</taxon>
        <taxon>Elasticomyces</taxon>
    </lineage>
</organism>
<evidence type="ECO:0000313" key="3">
    <source>
        <dbReference type="Proteomes" id="UP001310594"/>
    </source>
</evidence>